<dbReference type="Proteomes" id="UP001155241">
    <property type="component" value="Unassembled WGS sequence"/>
</dbReference>
<sequence>MRPGNTVVVVIVVIVVLGIVCLALCGGLIYWGFSNATKTADPQIDAVFAAIEGDTMGQAYDTMTTSEFRAVTSRQQFQELGDTIATRLGKLQSKTLQSFNIQQHNSDSTIEVTYNAEFEKGPGTIMATLKDEAGQWKLLHFRVNSPEFDNAKQPPPAAEAPPEPTDEPATQPEE</sequence>
<gene>
    <name evidence="3" type="ORF">NG895_04660</name>
</gene>
<keyword evidence="4" id="KW-1185">Reference proteome</keyword>
<keyword evidence="2" id="KW-0472">Membrane</keyword>
<feature type="transmembrane region" description="Helical" evidence="2">
    <location>
        <begin position="7"/>
        <end position="33"/>
    </location>
</feature>
<feature type="compositionally biased region" description="Pro residues" evidence="1">
    <location>
        <begin position="153"/>
        <end position="163"/>
    </location>
</feature>
<keyword evidence="2" id="KW-1133">Transmembrane helix</keyword>
<dbReference type="EMBL" id="JAMXLR010000020">
    <property type="protein sequence ID" value="MCO6043188.1"/>
    <property type="molecule type" value="Genomic_DNA"/>
</dbReference>
<organism evidence="3 4">
    <name type="scientific">Aeoliella straminimaris</name>
    <dbReference type="NCBI Taxonomy" id="2954799"/>
    <lineage>
        <taxon>Bacteria</taxon>
        <taxon>Pseudomonadati</taxon>
        <taxon>Planctomycetota</taxon>
        <taxon>Planctomycetia</taxon>
        <taxon>Pirellulales</taxon>
        <taxon>Lacipirellulaceae</taxon>
        <taxon>Aeoliella</taxon>
    </lineage>
</organism>
<evidence type="ECO:0000256" key="1">
    <source>
        <dbReference type="SAM" id="MobiDB-lite"/>
    </source>
</evidence>
<protein>
    <submittedName>
        <fullName evidence="3">Uncharacterized protein</fullName>
    </submittedName>
</protein>
<name>A0A9X2F7N6_9BACT</name>
<reference evidence="3" key="1">
    <citation type="submission" date="2022-06" db="EMBL/GenBank/DDBJ databases">
        <title>Aeoliella straminimaris, a novel planctomycete from sediments.</title>
        <authorList>
            <person name="Vitorino I.R."/>
            <person name="Lage O.M."/>
        </authorList>
    </citation>
    <scope>NUCLEOTIDE SEQUENCE</scope>
    <source>
        <strain evidence="3">ICT_H6.2</strain>
    </source>
</reference>
<proteinExistence type="predicted"/>
<evidence type="ECO:0000256" key="2">
    <source>
        <dbReference type="SAM" id="Phobius"/>
    </source>
</evidence>
<evidence type="ECO:0000313" key="4">
    <source>
        <dbReference type="Proteomes" id="UP001155241"/>
    </source>
</evidence>
<dbReference type="AlphaFoldDB" id="A0A9X2F7N6"/>
<accession>A0A9X2F7N6</accession>
<keyword evidence="2" id="KW-0812">Transmembrane</keyword>
<evidence type="ECO:0000313" key="3">
    <source>
        <dbReference type="EMBL" id="MCO6043188.1"/>
    </source>
</evidence>
<comment type="caution">
    <text evidence="3">The sequence shown here is derived from an EMBL/GenBank/DDBJ whole genome shotgun (WGS) entry which is preliminary data.</text>
</comment>
<dbReference type="RefSeq" id="WP_252851287.1">
    <property type="nucleotide sequence ID" value="NZ_JAMXLR010000020.1"/>
</dbReference>
<feature type="region of interest" description="Disordered" evidence="1">
    <location>
        <begin position="144"/>
        <end position="174"/>
    </location>
</feature>